<reference evidence="5" key="1">
    <citation type="journal article" date="2009" name="Environ. Microbiol.">
        <title>The genome of Polaromonas naphthalenivorans strain CJ2, isolated from coal tar-contaminated sediment, reveals physiological and metabolic versatility and evolution through extensive horizontal gene transfer.</title>
        <authorList>
            <person name="Yagi J.M."/>
            <person name="Sims D."/>
            <person name="Brettin T."/>
            <person name="Bruce D."/>
            <person name="Madsen E.L."/>
        </authorList>
    </citation>
    <scope>NUCLEOTIDE SEQUENCE [LARGE SCALE GENOMIC DNA]</scope>
    <source>
        <strain evidence="5">CJ2</strain>
        <plasmid evidence="5">Plasmid pPNAP04</plasmid>
    </source>
</reference>
<evidence type="ECO:0000313" key="4">
    <source>
        <dbReference type="EMBL" id="ABM40155.1"/>
    </source>
</evidence>
<dbReference type="HOGENOM" id="CLU_027128_1_2_4"/>
<dbReference type="RefSeq" id="WP_011798523.1">
    <property type="nucleotide sequence ID" value="NC_008760.1"/>
</dbReference>
<dbReference type="PANTHER" id="PTHR30483">
    <property type="entry name" value="LEUCINE-SPECIFIC-BINDING PROTEIN"/>
    <property type="match status" value="1"/>
</dbReference>
<dbReference type="CDD" id="cd20014">
    <property type="entry name" value="PBP1_RPA0668_benzoate-like"/>
    <property type="match status" value="1"/>
</dbReference>
<keyword evidence="4" id="KW-0675">Receptor</keyword>
<proteinExistence type="inferred from homology"/>
<comment type="similarity">
    <text evidence="1">Belongs to the leucine-binding protein family.</text>
</comment>
<dbReference type="KEGG" id="pna:Pnap_4744"/>
<dbReference type="InterPro" id="IPR028081">
    <property type="entry name" value="Leu-bd"/>
</dbReference>
<dbReference type="SUPFAM" id="SSF53822">
    <property type="entry name" value="Periplasmic binding protein-like I"/>
    <property type="match status" value="1"/>
</dbReference>
<protein>
    <submittedName>
        <fullName evidence="4">Extracellular ligand-binding receptor</fullName>
    </submittedName>
</protein>
<dbReference type="AlphaFoldDB" id="A1VWX7"/>
<dbReference type="Gene3D" id="3.40.50.2300">
    <property type="match status" value="2"/>
</dbReference>
<organism evidence="4 5">
    <name type="scientific">Polaromonas naphthalenivorans (strain CJ2)</name>
    <dbReference type="NCBI Taxonomy" id="365044"/>
    <lineage>
        <taxon>Bacteria</taxon>
        <taxon>Pseudomonadati</taxon>
        <taxon>Pseudomonadota</taxon>
        <taxon>Betaproteobacteria</taxon>
        <taxon>Burkholderiales</taxon>
        <taxon>Comamonadaceae</taxon>
        <taxon>Polaromonas</taxon>
    </lineage>
</organism>
<feature type="domain" description="Leucine-binding protein" evidence="3">
    <location>
        <begin position="29"/>
        <end position="366"/>
    </location>
</feature>
<geneLocation type="plasmid" evidence="4 5">
    <name>pPNAP04</name>
</geneLocation>
<keyword evidence="5" id="KW-1185">Reference proteome</keyword>
<evidence type="ECO:0000256" key="2">
    <source>
        <dbReference type="ARBA" id="ARBA00022729"/>
    </source>
</evidence>
<sequence>MATFHLRFVQILSVAALGMATTVVHAQEKIRIGFMLPYSGTFAALGVAIENGFKLYVAENGGKLANREVEYFKLDDESDPSKAIQNANRLVQRDKVDVLIGSVHSGVALALTKVAKDNDVTLIVPNAGVGAVTGALCAPNIFRSSYSAWQTAYSMGKVAAQKGKKTAMTITWKYSAGEEQVAAFRQGFEESGGKVLRDLNVPFPNVEFQATLTEAASAKPDAIFAFFAGGAAVKFVQDYAAAGLNRSITLYGSGFLTDGTLQAQGKSAQGILTTLHYGDGLNTPRNNAFRTSYAKTYKLQPDVYAVQGYDAAQMFAAGVKAVGGDVKQKDALRKAIRAARIDSPRGSFVLSKAGNPVQDFYLREAVGNENKVIGIAVKALADPAKGCRML</sequence>
<evidence type="ECO:0000256" key="1">
    <source>
        <dbReference type="ARBA" id="ARBA00010062"/>
    </source>
</evidence>
<dbReference type="OrthoDB" id="8522748at2"/>
<dbReference type="EMBL" id="CP000533">
    <property type="protein sequence ID" value="ABM40155.1"/>
    <property type="molecule type" value="Genomic_DNA"/>
</dbReference>
<evidence type="ECO:0000259" key="3">
    <source>
        <dbReference type="Pfam" id="PF13458"/>
    </source>
</evidence>
<name>A1VWX7_POLNA</name>
<dbReference type="Pfam" id="PF13458">
    <property type="entry name" value="Peripla_BP_6"/>
    <property type="match status" value="1"/>
</dbReference>
<keyword evidence="4" id="KW-0614">Plasmid</keyword>
<dbReference type="InterPro" id="IPR051010">
    <property type="entry name" value="BCAA_transport"/>
</dbReference>
<accession>A1VWX7</accession>
<keyword evidence="2" id="KW-0732">Signal</keyword>
<dbReference type="PANTHER" id="PTHR30483:SF6">
    <property type="entry name" value="PERIPLASMIC BINDING PROTEIN OF ABC TRANSPORTER FOR NATURAL AMINO ACIDS"/>
    <property type="match status" value="1"/>
</dbReference>
<dbReference type="InterPro" id="IPR028082">
    <property type="entry name" value="Peripla_BP_I"/>
</dbReference>
<dbReference type="Proteomes" id="UP000000644">
    <property type="component" value="Plasmid pPNAP04"/>
</dbReference>
<evidence type="ECO:0000313" key="5">
    <source>
        <dbReference type="Proteomes" id="UP000000644"/>
    </source>
</evidence>
<gene>
    <name evidence="4" type="ordered locus">Pnap_4744</name>
</gene>